<dbReference type="OrthoDB" id="18585at2759"/>
<dbReference type="PANTHER" id="PTHR11923:SF106">
    <property type="entry name" value="SCAVENGER RECEPTOR (CD36 FAMILY) RELATED"/>
    <property type="match status" value="1"/>
</dbReference>
<dbReference type="Proteomes" id="UP000298663">
    <property type="component" value="Unassembled WGS sequence"/>
</dbReference>
<reference evidence="8 9" key="2">
    <citation type="journal article" date="2019" name="G3 (Bethesda)">
        <title>Hybrid Assembly of the Genome of the Entomopathogenic Nematode Steinernema carpocapsae Identifies the X-Chromosome.</title>
        <authorList>
            <person name="Serra L."/>
            <person name="Macchietto M."/>
            <person name="Macias-Munoz A."/>
            <person name="McGill C.J."/>
            <person name="Rodriguez I.M."/>
            <person name="Rodriguez B."/>
            <person name="Murad R."/>
            <person name="Mortazavi A."/>
        </authorList>
    </citation>
    <scope>NUCLEOTIDE SEQUENCE [LARGE SCALE GENOMIC DNA]</scope>
    <source>
        <strain evidence="8 9">ALL</strain>
    </source>
</reference>
<evidence type="ECO:0008006" key="10">
    <source>
        <dbReference type="Google" id="ProtNLM"/>
    </source>
</evidence>
<dbReference type="STRING" id="34508.A0A4U5NCN7"/>
<dbReference type="PRINTS" id="PR01609">
    <property type="entry name" value="CD36FAMILY"/>
</dbReference>
<dbReference type="Pfam" id="PF01130">
    <property type="entry name" value="CD36"/>
    <property type="match status" value="1"/>
</dbReference>
<dbReference type="GO" id="GO:0005044">
    <property type="term" value="F:scavenger receptor activity"/>
    <property type="evidence" value="ECO:0007669"/>
    <property type="project" value="TreeGrafter"/>
</dbReference>
<dbReference type="GO" id="GO:0005737">
    <property type="term" value="C:cytoplasm"/>
    <property type="evidence" value="ECO:0007669"/>
    <property type="project" value="TreeGrafter"/>
</dbReference>
<dbReference type="EMBL" id="AZBU02000004">
    <property type="protein sequence ID" value="TKR80434.1"/>
    <property type="molecule type" value="Genomic_DNA"/>
</dbReference>
<accession>A0A4U5NCN7</accession>
<name>A0A4U5NCN7_STECR</name>
<evidence type="ECO:0000256" key="7">
    <source>
        <dbReference type="SAM" id="Phobius"/>
    </source>
</evidence>
<comment type="similarity">
    <text evidence="2">Belongs to the CD36 family.</text>
</comment>
<evidence type="ECO:0000313" key="9">
    <source>
        <dbReference type="Proteomes" id="UP000298663"/>
    </source>
</evidence>
<proteinExistence type="inferred from homology"/>
<evidence type="ECO:0000313" key="8">
    <source>
        <dbReference type="EMBL" id="TKR80434.1"/>
    </source>
</evidence>
<keyword evidence="6" id="KW-0325">Glycoprotein</keyword>
<evidence type="ECO:0000256" key="5">
    <source>
        <dbReference type="ARBA" id="ARBA00023136"/>
    </source>
</evidence>
<reference evidence="8 9" key="1">
    <citation type="journal article" date="2015" name="Genome Biol.">
        <title>Comparative genomics of Steinernema reveals deeply conserved gene regulatory networks.</title>
        <authorList>
            <person name="Dillman A.R."/>
            <person name="Macchietto M."/>
            <person name="Porter C.F."/>
            <person name="Rogers A."/>
            <person name="Williams B."/>
            <person name="Antoshechkin I."/>
            <person name="Lee M.M."/>
            <person name="Goodwin Z."/>
            <person name="Lu X."/>
            <person name="Lewis E.E."/>
            <person name="Goodrich-Blair H."/>
            <person name="Stock S.P."/>
            <person name="Adams B.J."/>
            <person name="Sternberg P.W."/>
            <person name="Mortazavi A."/>
        </authorList>
    </citation>
    <scope>NUCLEOTIDE SEQUENCE [LARGE SCALE GENOMIC DNA]</scope>
    <source>
        <strain evidence="8 9">ALL</strain>
    </source>
</reference>
<evidence type="ECO:0000256" key="4">
    <source>
        <dbReference type="ARBA" id="ARBA00022989"/>
    </source>
</evidence>
<organism evidence="8 9">
    <name type="scientific">Steinernema carpocapsae</name>
    <name type="common">Entomopathogenic nematode</name>
    <dbReference type="NCBI Taxonomy" id="34508"/>
    <lineage>
        <taxon>Eukaryota</taxon>
        <taxon>Metazoa</taxon>
        <taxon>Ecdysozoa</taxon>
        <taxon>Nematoda</taxon>
        <taxon>Chromadorea</taxon>
        <taxon>Rhabditida</taxon>
        <taxon>Tylenchina</taxon>
        <taxon>Panagrolaimomorpha</taxon>
        <taxon>Strongyloidoidea</taxon>
        <taxon>Steinernematidae</taxon>
        <taxon>Steinernema</taxon>
    </lineage>
</organism>
<keyword evidence="9" id="KW-1185">Reference proteome</keyword>
<feature type="transmembrane region" description="Helical" evidence="7">
    <location>
        <begin position="532"/>
        <end position="556"/>
    </location>
</feature>
<dbReference type="InterPro" id="IPR002159">
    <property type="entry name" value="CD36_fam"/>
</dbReference>
<dbReference type="PANTHER" id="PTHR11923">
    <property type="entry name" value="SCAVENGER RECEPTOR CLASS B TYPE-1 SR-B1"/>
    <property type="match status" value="1"/>
</dbReference>
<evidence type="ECO:0000256" key="6">
    <source>
        <dbReference type="ARBA" id="ARBA00023180"/>
    </source>
</evidence>
<keyword evidence="3 7" id="KW-0812">Transmembrane</keyword>
<evidence type="ECO:0000256" key="3">
    <source>
        <dbReference type="ARBA" id="ARBA00022692"/>
    </source>
</evidence>
<dbReference type="AlphaFoldDB" id="A0A4U5NCN7"/>
<evidence type="ECO:0000256" key="1">
    <source>
        <dbReference type="ARBA" id="ARBA00004370"/>
    </source>
</evidence>
<evidence type="ECO:0000256" key="2">
    <source>
        <dbReference type="ARBA" id="ARBA00010532"/>
    </source>
</evidence>
<sequence length="588" mass="67394">MRLCLKILVGLVLAALLIFGLVLLIAFPLGIFPVLIKQRMVLEQTAKNVWNQVSGYWQRLPVDSHYDFYMFDTKNPDENLYLGEKLSVQEKGPYSFRETEVKPNADIEFLDGGNEVKYKNYRRWVFDPENSCADCKDDDYFMLPNAAYMAVSNLGKENEKSILPYQRKLLDFVLVALGEYPFRSVPMMGVLFKGYTDPLIDLLNSDFYKHDLPEWFGKKTMADILGFSPPDIKYIGYFPRYNNTNDEDYVVKTGKDDAKNFNSLMEWAGNDSLSWWTGDDGVLDKYANELQGMSDGSFNKPFPSKSDTYRIFRSFSCRTYPMKYEKDDTVQGINGYVFRVSPDAYNTELTINKGYKYKNPFNKDYFPGWPCSTEIPDPKNITECLSVNCKNPENYCKPCCKPTIYGKVPFPNGLMELKCFPGRNKKVPIPMMISPPHFLESPPEVYNSIVGLKPNREHHNTGHFTLQTYTGNAIDAKFRLQLSMPIYQDGDLSGLNQARSSMVPCFWLEVRVSLLSNVVNFLWTNTTVIPKVILGVGVGLVALSCIFGALFAFCLLRNRGRRGQSSDFTEFERFTTPVSRPKSWIEQY</sequence>
<gene>
    <name evidence="8" type="ORF">L596_014508</name>
</gene>
<keyword evidence="5 7" id="KW-0472">Membrane</keyword>
<comment type="caution">
    <text evidence="8">The sequence shown here is derived from an EMBL/GenBank/DDBJ whole genome shotgun (WGS) entry which is preliminary data.</text>
</comment>
<dbReference type="GO" id="GO:0016020">
    <property type="term" value="C:membrane"/>
    <property type="evidence" value="ECO:0007669"/>
    <property type="project" value="UniProtKB-SubCell"/>
</dbReference>
<keyword evidence="4 7" id="KW-1133">Transmembrane helix</keyword>
<comment type="subcellular location">
    <subcellularLocation>
        <location evidence="1">Membrane</location>
    </subcellularLocation>
</comment>
<feature type="transmembrane region" description="Helical" evidence="7">
    <location>
        <begin position="7"/>
        <end position="36"/>
    </location>
</feature>
<protein>
    <recommendedName>
        <fullName evidence="10">CD36 family protein</fullName>
    </recommendedName>
</protein>